<protein>
    <recommendedName>
        <fullName evidence="2">F-box domain-containing protein</fullName>
    </recommendedName>
</protein>
<dbReference type="EMBL" id="JAFIQS010000001">
    <property type="protein sequence ID" value="KAG5174634.1"/>
    <property type="molecule type" value="Genomic_DNA"/>
</dbReference>
<proteinExistence type="predicted"/>
<comment type="caution">
    <text evidence="1">The sequence shown here is derived from an EMBL/GenBank/DDBJ whole genome shotgun (WGS) entry which is preliminary data.</text>
</comment>
<dbReference type="AlphaFoldDB" id="A0A8H8CRZ1"/>
<sequence length="503" mass="56639">MPAFLHDDALSLILGACSISTLAAASRVSSRMRYLAMPHLLHTVYLKCTDDQIISFCSFIIVNASKFNAESHPESFGPGKYIRNLELLNRTRGYCEYVTDSEYSERNPSAAWTQLLTQALGFMPNLLTFLSLAYDIDDFIKPSPQFAQALLSLPRLEILTLKGIGPETSKAIAGGIDMMGDSINLKLKQLILFGKQEWVSDILVVAGDGVKRLLYLSRVHLISLELAFFSFMNVDGGWANTAEVTFPNVVFAAIHGDGMPIKPMASAFPAVRFLDIQTDVSCLRHNIRPSSANILFPSLTSISGSYSEIYHILKHNLARSRVLRVVIGDDWSKDRVSAEAQPLRISMIAPHLKCIVFRQRFIRPLSWWKEFGSSLPNMIYMSVNLQIRSEAKWNLLCKDIPGALGAMQLRCLTVVAYKYDRKYCGTNSIYTEEDAFALSYGKSIPTLEYFEFKIPGFIRGTSWIKFIRKGDETLLQKLSLTWNEEVALRNSYDYQGTYDTEKS</sequence>
<evidence type="ECO:0008006" key="2">
    <source>
        <dbReference type="Google" id="ProtNLM"/>
    </source>
</evidence>
<organism evidence="1">
    <name type="scientific">Psilocybe cubensis</name>
    <name type="common">Psychedelic mushroom</name>
    <name type="synonym">Stropharia cubensis</name>
    <dbReference type="NCBI Taxonomy" id="181762"/>
    <lineage>
        <taxon>Eukaryota</taxon>
        <taxon>Fungi</taxon>
        <taxon>Dikarya</taxon>
        <taxon>Basidiomycota</taxon>
        <taxon>Agaricomycotina</taxon>
        <taxon>Agaricomycetes</taxon>
        <taxon>Agaricomycetidae</taxon>
        <taxon>Agaricales</taxon>
        <taxon>Agaricineae</taxon>
        <taxon>Strophariaceae</taxon>
        <taxon>Psilocybe</taxon>
    </lineage>
</organism>
<gene>
    <name evidence="1" type="ORF">JR316_001296</name>
</gene>
<accession>A0A8H8CRZ1</accession>
<name>A0A8H8CRZ1_PSICU</name>
<evidence type="ECO:0000313" key="1">
    <source>
        <dbReference type="EMBL" id="KAG5174634.1"/>
    </source>
</evidence>
<reference evidence="1" key="1">
    <citation type="submission" date="2021-02" db="EMBL/GenBank/DDBJ databases">
        <title>Psilocybe cubensis genome.</title>
        <authorList>
            <person name="Mckernan K.J."/>
            <person name="Crawford S."/>
            <person name="Trippe A."/>
            <person name="Kane L.T."/>
            <person name="Mclaughlin S."/>
        </authorList>
    </citation>
    <scope>NUCLEOTIDE SEQUENCE [LARGE SCALE GENOMIC DNA]</scope>
    <source>
        <strain evidence="1">MGC-MH-2018</strain>
    </source>
</reference>